<comment type="caution">
    <text evidence="2">The sequence shown here is derived from an EMBL/GenBank/DDBJ whole genome shotgun (WGS) entry which is preliminary data.</text>
</comment>
<evidence type="ECO:0000313" key="3">
    <source>
        <dbReference type="Proteomes" id="UP000237381"/>
    </source>
</evidence>
<dbReference type="RefSeq" id="WP_146055355.1">
    <property type="nucleotide sequence ID" value="NZ_PQGA01000020.1"/>
</dbReference>
<dbReference type="EMBL" id="PQGA01000020">
    <property type="protein sequence ID" value="POR47021.1"/>
    <property type="molecule type" value="Genomic_DNA"/>
</dbReference>
<feature type="compositionally biased region" description="Basic and acidic residues" evidence="1">
    <location>
        <begin position="324"/>
        <end position="339"/>
    </location>
</feature>
<feature type="region of interest" description="Disordered" evidence="1">
    <location>
        <begin position="176"/>
        <end position="200"/>
    </location>
</feature>
<evidence type="ECO:0000313" key="2">
    <source>
        <dbReference type="EMBL" id="POR47021.1"/>
    </source>
</evidence>
<feature type="region of interest" description="Disordered" evidence="1">
    <location>
        <begin position="324"/>
        <end position="344"/>
    </location>
</feature>
<organism evidence="2 3">
    <name type="scientific">Paraburkholderia eburnea</name>
    <dbReference type="NCBI Taxonomy" id="1189126"/>
    <lineage>
        <taxon>Bacteria</taxon>
        <taxon>Pseudomonadati</taxon>
        <taxon>Pseudomonadota</taxon>
        <taxon>Betaproteobacteria</taxon>
        <taxon>Burkholderiales</taxon>
        <taxon>Burkholderiaceae</taxon>
        <taxon>Paraburkholderia</taxon>
    </lineage>
</organism>
<sequence>MSTFPLVQVEGALAMPHMRPLNRVPPPFGREWSLMPSHFSLRTELHGLYAAFLRTICLSAEAFRRVYRWDRQPRTAAEPPRPVAASVGAALSAAQAQRAAAEALGGRTAAGAQTAQRAQSTQTGLTAYPSHRLTASAVAVGGAALLAWIVASHTQFHDDKSESALLASANPASKANASPAAKSAANPATQSSTRLADERTLHDRSMSGVVKGPQAVVSDARHENGVAIGSAVVVQRDATLAPPFAPSFSPANAPAQRADKLTATPVVASAPAVVPRKETAPVPTPAATSVEATTASVSAERPDFAMRTQASKPAQITPVLKAASEKRVATANRRQETRAGARASRNVGNHHAIHEFAPHASAPLVPTRRTRGMYSEAAEYSPHQFAVNSSDEYPSLTTYAGTRTEPRPITRAPVSTDSTDWVDHVAQRRVTEVPDRFAK</sequence>
<feature type="region of interest" description="Disordered" evidence="1">
    <location>
        <begin position="396"/>
        <end position="418"/>
    </location>
</feature>
<dbReference type="OrthoDB" id="9033963at2"/>
<protein>
    <submittedName>
        <fullName evidence="2">Uncharacterized protein</fullName>
    </submittedName>
</protein>
<reference evidence="2 3" key="1">
    <citation type="submission" date="2018-01" db="EMBL/GenBank/DDBJ databases">
        <title>Genomic Encyclopedia of Type Strains, Phase III (KMG-III): the genomes of soil and plant-associated and newly described type strains.</title>
        <authorList>
            <person name="Whitman W."/>
        </authorList>
    </citation>
    <scope>NUCLEOTIDE SEQUENCE [LARGE SCALE GENOMIC DNA]</scope>
    <source>
        <strain evidence="2 3">JCM 18070</strain>
    </source>
</reference>
<feature type="compositionally biased region" description="Low complexity" evidence="1">
    <location>
        <begin position="176"/>
        <end position="188"/>
    </location>
</feature>
<dbReference type="Proteomes" id="UP000237381">
    <property type="component" value="Unassembled WGS sequence"/>
</dbReference>
<feature type="compositionally biased region" description="Low complexity" evidence="1">
    <location>
        <begin position="285"/>
        <end position="299"/>
    </location>
</feature>
<proteinExistence type="predicted"/>
<evidence type="ECO:0000256" key="1">
    <source>
        <dbReference type="SAM" id="MobiDB-lite"/>
    </source>
</evidence>
<keyword evidence="3" id="KW-1185">Reference proteome</keyword>
<accession>A0A2S4LX39</accession>
<feature type="region of interest" description="Disordered" evidence="1">
    <location>
        <begin position="278"/>
        <end position="299"/>
    </location>
</feature>
<dbReference type="AlphaFoldDB" id="A0A2S4LX39"/>
<gene>
    <name evidence="2" type="ORF">B0G62_12014</name>
</gene>
<name>A0A2S4LX39_9BURK</name>